<evidence type="ECO:0000256" key="5">
    <source>
        <dbReference type="ARBA" id="ARBA00023295"/>
    </source>
</evidence>
<evidence type="ECO:0000313" key="12">
    <source>
        <dbReference type="Proteomes" id="UP000203464"/>
    </source>
</evidence>
<evidence type="ECO:0000259" key="9">
    <source>
        <dbReference type="Pfam" id="PF00728"/>
    </source>
</evidence>
<sequence>MQYDCRIAGELLICTITPDRALDEAVFCFSGMSPLHPVEVGTLSRALGSYTEIALPNLSADTPHKIAIKYAGGFLPANRAWMPLGPYLRVGDNVIALPATELGRHVPERGDVPDHDLLPIVPQPQNWKATGETVAVDGFVVSGDALNAVAALADRQGLAFRGAHPVAILNEDLPVDAYRLVIDNDGVTIAASSFGGQFYAGVTLLTLLREGPLPCGEIYDAPRFSWRGQHLDTARHYYQPESIRALLDVMAMLKLNRFHWHFADDEAFRIELESLPELSQKLKLRGEGQLLPAIFAGAPVQGGAYSQETVRAIIAHAKALNIEVLPEIEAPAHALGLTEVYPDTRDPDDNGLETSVQGYQRNALNPAMPKTWEVLEAIVDEIGALFPFGHLHLGCDELPENTWKGSPRARALMAEHELKTTQDLQGWTIARLASYAASKGYRPAAWEEAAQGRNGGIGNNAILFSWTGQGPGLEAARAGYDVVMTPAQNLYFDMAHTDALDDWGANWAAFVDLPDTISWDPVPDPVLSDRIIGVQGAFWSEFTTQDSQMWPMLMPRMLGLAMMAWQVDRPKPETLNILVPHYNLNDAGRFV</sequence>
<keyword evidence="5 11" id="KW-0326">Glycosidase</keyword>
<dbReference type="OrthoDB" id="9763537at2"/>
<accession>A0A238KPM9</accession>
<dbReference type="InterPro" id="IPR015883">
    <property type="entry name" value="Glyco_hydro_20_cat"/>
</dbReference>
<keyword evidence="4 11" id="KW-0378">Hydrolase</keyword>
<comment type="similarity">
    <text evidence="2">Belongs to the glycosyl hydrolase 20 family.</text>
</comment>
<evidence type="ECO:0000256" key="8">
    <source>
        <dbReference type="PIRSR" id="PIRSR625705-1"/>
    </source>
</evidence>
<dbReference type="Proteomes" id="UP000203464">
    <property type="component" value="Unassembled WGS sequence"/>
</dbReference>
<evidence type="ECO:0000259" key="10">
    <source>
        <dbReference type="Pfam" id="PF02838"/>
    </source>
</evidence>
<dbReference type="SUPFAM" id="SSF55545">
    <property type="entry name" value="beta-N-acetylhexosaminidase-like domain"/>
    <property type="match status" value="1"/>
</dbReference>
<comment type="catalytic activity">
    <reaction evidence="1">
        <text>Hydrolysis of terminal non-reducing N-acetyl-D-hexosamine residues in N-acetyl-beta-D-hexosaminides.</text>
        <dbReference type="EC" id="3.2.1.52"/>
    </reaction>
</comment>
<dbReference type="GO" id="GO:0004563">
    <property type="term" value="F:beta-N-acetylhexosaminidase activity"/>
    <property type="evidence" value="ECO:0007669"/>
    <property type="project" value="UniProtKB-EC"/>
</dbReference>
<reference evidence="12" key="1">
    <citation type="submission" date="2017-05" db="EMBL/GenBank/DDBJ databases">
        <authorList>
            <person name="Rodrigo-Torres L."/>
            <person name="Arahal R. D."/>
            <person name="Lucena T."/>
        </authorList>
    </citation>
    <scope>NUCLEOTIDE SEQUENCE [LARGE SCALE GENOMIC DNA]</scope>
    <source>
        <strain evidence="12">CECT 8868</strain>
    </source>
</reference>
<dbReference type="InterPro" id="IPR029018">
    <property type="entry name" value="Hex-like_dom2"/>
</dbReference>
<feature type="active site" description="Proton donor" evidence="8">
    <location>
        <position position="397"/>
    </location>
</feature>
<dbReference type="AlphaFoldDB" id="A0A238KPM9"/>
<dbReference type="PANTHER" id="PTHR22600">
    <property type="entry name" value="BETA-HEXOSAMINIDASE"/>
    <property type="match status" value="1"/>
</dbReference>
<dbReference type="Gene3D" id="3.20.20.80">
    <property type="entry name" value="Glycosidases"/>
    <property type="match status" value="1"/>
</dbReference>
<feature type="domain" description="Beta-hexosaminidase bacterial type N-terminal" evidence="10">
    <location>
        <begin position="119"/>
        <end position="221"/>
    </location>
</feature>
<keyword evidence="12" id="KW-1185">Reference proteome</keyword>
<dbReference type="CDD" id="cd06563">
    <property type="entry name" value="GH20_chitobiase-like"/>
    <property type="match status" value="1"/>
</dbReference>
<dbReference type="GO" id="GO:0005975">
    <property type="term" value="P:carbohydrate metabolic process"/>
    <property type="evidence" value="ECO:0007669"/>
    <property type="project" value="InterPro"/>
</dbReference>
<dbReference type="EC" id="3.2.1.52" evidence="3"/>
<evidence type="ECO:0000256" key="2">
    <source>
        <dbReference type="ARBA" id="ARBA00006285"/>
    </source>
</evidence>
<evidence type="ECO:0000256" key="4">
    <source>
        <dbReference type="ARBA" id="ARBA00022801"/>
    </source>
</evidence>
<evidence type="ECO:0000256" key="7">
    <source>
        <dbReference type="ARBA" id="ARBA00033000"/>
    </source>
</evidence>
<dbReference type="SUPFAM" id="SSF51445">
    <property type="entry name" value="(Trans)glycosidases"/>
    <property type="match status" value="1"/>
</dbReference>
<dbReference type="PANTHER" id="PTHR22600:SF57">
    <property type="entry name" value="BETA-N-ACETYLHEXOSAMINIDASE"/>
    <property type="match status" value="1"/>
</dbReference>
<dbReference type="InterPro" id="IPR025705">
    <property type="entry name" value="Beta_hexosaminidase_sua/sub"/>
</dbReference>
<dbReference type="Gene3D" id="3.30.379.10">
    <property type="entry name" value="Chitobiase/beta-hexosaminidase domain 2-like"/>
    <property type="match status" value="1"/>
</dbReference>
<name>A0A238KPM9_9RHOB</name>
<dbReference type="PRINTS" id="PR00738">
    <property type="entry name" value="GLHYDRLASE20"/>
</dbReference>
<dbReference type="InterPro" id="IPR015882">
    <property type="entry name" value="HEX_bac_N"/>
</dbReference>
<proteinExistence type="inferred from homology"/>
<evidence type="ECO:0000256" key="6">
    <source>
        <dbReference type="ARBA" id="ARBA00030512"/>
    </source>
</evidence>
<evidence type="ECO:0000256" key="3">
    <source>
        <dbReference type="ARBA" id="ARBA00012663"/>
    </source>
</evidence>
<dbReference type="EMBL" id="FXYD01000006">
    <property type="protein sequence ID" value="SMX44799.1"/>
    <property type="molecule type" value="Genomic_DNA"/>
</dbReference>
<evidence type="ECO:0000256" key="1">
    <source>
        <dbReference type="ARBA" id="ARBA00001231"/>
    </source>
</evidence>
<protein>
    <recommendedName>
        <fullName evidence="3">beta-N-acetylhexosaminidase</fullName>
        <ecNumber evidence="3">3.2.1.52</ecNumber>
    </recommendedName>
    <alternativeName>
        <fullName evidence="6">Beta-N-acetylhexosaminidase</fullName>
    </alternativeName>
    <alternativeName>
        <fullName evidence="7">N-acetyl-beta-glucosaminidase</fullName>
    </alternativeName>
</protein>
<gene>
    <name evidence="11" type="primary">exo I</name>
    <name evidence="11" type="ORF">OCA8868_03226</name>
</gene>
<feature type="domain" description="Glycoside hydrolase family 20 catalytic" evidence="9">
    <location>
        <begin position="224"/>
        <end position="566"/>
    </location>
</feature>
<dbReference type="InterPro" id="IPR017853">
    <property type="entry name" value="GH"/>
</dbReference>
<dbReference type="GO" id="GO:0030203">
    <property type="term" value="P:glycosaminoglycan metabolic process"/>
    <property type="evidence" value="ECO:0007669"/>
    <property type="project" value="TreeGrafter"/>
</dbReference>
<organism evidence="11 12">
    <name type="scientific">Octadecabacter ascidiaceicola</name>
    <dbReference type="NCBI Taxonomy" id="1655543"/>
    <lineage>
        <taxon>Bacteria</taxon>
        <taxon>Pseudomonadati</taxon>
        <taxon>Pseudomonadota</taxon>
        <taxon>Alphaproteobacteria</taxon>
        <taxon>Rhodobacterales</taxon>
        <taxon>Roseobacteraceae</taxon>
        <taxon>Octadecabacter</taxon>
    </lineage>
</organism>
<dbReference type="GO" id="GO:0016020">
    <property type="term" value="C:membrane"/>
    <property type="evidence" value="ECO:0007669"/>
    <property type="project" value="TreeGrafter"/>
</dbReference>
<dbReference type="Pfam" id="PF00728">
    <property type="entry name" value="Glyco_hydro_20"/>
    <property type="match status" value="1"/>
</dbReference>
<evidence type="ECO:0000313" key="11">
    <source>
        <dbReference type="EMBL" id="SMX44799.1"/>
    </source>
</evidence>
<dbReference type="RefSeq" id="WP_093997565.1">
    <property type="nucleotide sequence ID" value="NZ_FXYD01000006.1"/>
</dbReference>
<dbReference type="Pfam" id="PF02838">
    <property type="entry name" value="Glyco_hydro_20b"/>
    <property type="match status" value="1"/>
</dbReference>